<name>A0AAD6VDX7_9AGAR</name>
<protein>
    <submittedName>
        <fullName evidence="2">Uncharacterized protein</fullName>
    </submittedName>
</protein>
<evidence type="ECO:0000256" key="1">
    <source>
        <dbReference type="SAM" id="MobiDB-lite"/>
    </source>
</evidence>
<accession>A0AAD6VDX7</accession>
<comment type="caution">
    <text evidence="2">The sequence shown here is derived from an EMBL/GenBank/DDBJ whole genome shotgun (WGS) entry which is preliminary data.</text>
</comment>
<keyword evidence="3" id="KW-1185">Reference proteome</keyword>
<gene>
    <name evidence="2" type="ORF">GGX14DRAFT_394970</name>
</gene>
<dbReference type="AlphaFoldDB" id="A0AAD6VDX7"/>
<organism evidence="2 3">
    <name type="scientific">Mycena pura</name>
    <dbReference type="NCBI Taxonomy" id="153505"/>
    <lineage>
        <taxon>Eukaryota</taxon>
        <taxon>Fungi</taxon>
        <taxon>Dikarya</taxon>
        <taxon>Basidiomycota</taxon>
        <taxon>Agaricomycotina</taxon>
        <taxon>Agaricomycetes</taxon>
        <taxon>Agaricomycetidae</taxon>
        <taxon>Agaricales</taxon>
        <taxon>Marasmiineae</taxon>
        <taxon>Mycenaceae</taxon>
        <taxon>Mycena</taxon>
    </lineage>
</organism>
<proteinExistence type="predicted"/>
<sequence>MAKRLRLQAASLPSAFADDSGGSSTIRYALYKTAYANPRHLQTPTPPIRAPYVAIGWGRVVLKIHQKIKINIYILSGAYLASPPYCAPRRVRSAGVIVNQVRWSQVFCIEITKFKARVLIGTTSIRFFKLARPPQAALAACHTCCVRSSRYNHAWGTGGPRCAARQVCGDSESCCRGRRDGVTVDKLVVQRTTNEVIERKLKIVRRGKDSGRRVVNVSATCCEPGAGGACAAKSAVPQPPDDEQNSDVAQSEME</sequence>
<reference evidence="2" key="1">
    <citation type="submission" date="2023-03" db="EMBL/GenBank/DDBJ databases">
        <title>Massive genome expansion in bonnet fungi (Mycena s.s.) driven by repeated elements and novel gene families across ecological guilds.</title>
        <authorList>
            <consortium name="Lawrence Berkeley National Laboratory"/>
            <person name="Harder C.B."/>
            <person name="Miyauchi S."/>
            <person name="Viragh M."/>
            <person name="Kuo A."/>
            <person name="Thoen E."/>
            <person name="Andreopoulos B."/>
            <person name="Lu D."/>
            <person name="Skrede I."/>
            <person name="Drula E."/>
            <person name="Henrissat B."/>
            <person name="Morin E."/>
            <person name="Kohler A."/>
            <person name="Barry K."/>
            <person name="LaButti K."/>
            <person name="Morin E."/>
            <person name="Salamov A."/>
            <person name="Lipzen A."/>
            <person name="Mereny Z."/>
            <person name="Hegedus B."/>
            <person name="Baldrian P."/>
            <person name="Stursova M."/>
            <person name="Weitz H."/>
            <person name="Taylor A."/>
            <person name="Grigoriev I.V."/>
            <person name="Nagy L.G."/>
            <person name="Martin F."/>
            <person name="Kauserud H."/>
        </authorList>
    </citation>
    <scope>NUCLEOTIDE SEQUENCE</scope>
    <source>
        <strain evidence="2">9144</strain>
    </source>
</reference>
<evidence type="ECO:0000313" key="2">
    <source>
        <dbReference type="EMBL" id="KAJ7210175.1"/>
    </source>
</evidence>
<dbReference type="EMBL" id="JARJCW010000029">
    <property type="protein sequence ID" value="KAJ7210175.1"/>
    <property type="molecule type" value="Genomic_DNA"/>
</dbReference>
<evidence type="ECO:0000313" key="3">
    <source>
        <dbReference type="Proteomes" id="UP001219525"/>
    </source>
</evidence>
<feature type="region of interest" description="Disordered" evidence="1">
    <location>
        <begin position="226"/>
        <end position="254"/>
    </location>
</feature>
<dbReference type="Proteomes" id="UP001219525">
    <property type="component" value="Unassembled WGS sequence"/>
</dbReference>